<dbReference type="GO" id="GO:0005886">
    <property type="term" value="C:plasma membrane"/>
    <property type="evidence" value="ECO:0007669"/>
    <property type="project" value="TreeGrafter"/>
</dbReference>
<evidence type="ECO:0000313" key="7">
    <source>
        <dbReference type="Proteomes" id="UP001054821"/>
    </source>
</evidence>
<evidence type="ECO:0000256" key="1">
    <source>
        <dbReference type="ARBA" id="ARBA00004141"/>
    </source>
</evidence>
<gene>
    <name evidence="6" type="ORF">L3X38_030075</name>
</gene>
<keyword evidence="2 5" id="KW-0812">Transmembrane</keyword>
<dbReference type="GO" id="GO:0005385">
    <property type="term" value="F:zinc ion transmembrane transporter activity"/>
    <property type="evidence" value="ECO:0007669"/>
    <property type="project" value="TreeGrafter"/>
</dbReference>
<accession>A0AAD4YIS5</accession>
<evidence type="ECO:0000256" key="5">
    <source>
        <dbReference type="SAM" id="Phobius"/>
    </source>
</evidence>
<dbReference type="Pfam" id="PF02535">
    <property type="entry name" value="Zip"/>
    <property type="match status" value="1"/>
</dbReference>
<keyword evidence="4 5" id="KW-0472">Membrane</keyword>
<keyword evidence="3 5" id="KW-1133">Transmembrane helix</keyword>
<dbReference type="PANTHER" id="PTHR11040">
    <property type="entry name" value="ZINC/IRON TRANSPORTER"/>
    <property type="match status" value="1"/>
</dbReference>
<evidence type="ECO:0000256" key="3">
    <source>
        <dbReference type="ARBA" id="ARBA00022989"/>
    </source>
</evidence>
<evidence type="ECO:0000256" key="2">
    <source>
        <dbReference type="ARBA" id="ARBA00022692"/>
    </source>
</evidence>
<comment type="caution">
    <text evidence="6">The sequence shown here is derived from an EMBL/GenBank/DDBJ whole genome shotgun (WGS) entry which is preliminary data.</text>
</comment>
<keyword evidence="7" id="KW-1185">Reference proteome</keyword>
<dbReference type="PANTHER" id="PTHR11040:SF35">
    <property type="entry name" value="ZINC TRANSPORTER 5"/>
    <property type="match status" value="1"/>
</dbReference>
<evidence type="ECO:0000313" key="6">
    <source>
        <dbReference type="EMBL" id="KAI5310971.1"/>
    </source>
</evidence>
<feature type="transmembrane region" description="Helical" evidence="5">
    <location>
        <begin position="24"/>
        <end position="46"/>
    </location>
</feature>
<dbReference type="InterPro" id="IPR003689">
    <property type="entry name" value="ZIP"/>
</dbReference>
<proteinExistence type="predicted"/>
<protein>
    <submittedName>
        <fullName evidence="6">Uncharacterized protein</fullName>
    </submittedName>
</protein>
<comment type="subcellular location">
    <subcellularLocation>
        <location evidence="1">Membrane</location>
        <topology evidence="1">Multi-pass membrane protein</topology>
    </subcellularLocation>
</comment>
<reference evidence="6 7" key="1">
    <citation type="journal article" date="2022" name="G3 (Bethesda)">
        <title>Whole-genome sequence and methylome profiling of the almond [Prunus dulcis (Mill.) D.A. Webb] cultivar 'Nonpareil'.</title>
        <authorList>
            <person name="D'Amico-Willman K.M."/>
            <person name="Ouma W.Z."/>
            <person name="Meulia T."/>
            <person name="Sideli G.M."/>
            <person name="Gradziel T.M."/>
            <person name="Fresnedo-Ramirez J."/>
        </authorList>
    </citation>
    <scope>NUCLEOTIDE SEQUENCE [LARGE SCALE GENOMIC DNA]</scope>
    <source>
        <strain evidence="6">Clone GOH B32 T37-40</strain>
    </source>
</reference>
<dbReference type="EMBL" id="JAJFAZ020000096">
    <property type="protein sequence ID" value="KAI5310971.1"/>
    <property type="molecule type" value="Genomic_DNA"/>
</dbReference>
<organism evidence="6 7">
    <name type="scientific">Prunus dulcis</name>
    <name type="common">Almond</name>
    <name type="synonym">Amygdalus dulcis</name>
    <dbReference type="NCBI Taxonomy" id="3755"/>
    <lineage>
        <taxon>Eukaryota</taxon>
        <taxon>Viridiplantae</taxon>
        <taxon>Streptophyta</taxon>
        <taxon>Embryophyta</taxon>
        <taxon>Tracheophyta</taxon>
        <taxon>Spermatophyta</taxon>
        <taxon>Magnoliopsida</taxon>
        <taxon>eudicotyledons</taxon>
        <taxon>Gunneridae</taxon>
        <taxon>Pentapetalae</taxon>
        <taxon>rosids</taxon>
        <taxon>fabids</taxon>
        <taxon>Rosales</taxon>
        <taxon>Rosaceae</taxon>
        <taxon>Amygdaloideae</taxon>
        <taxon>Amygdaleae</taxon>
        <taxon>Prunus</taxon>
    </lineage>
</organism>
<dbReference type="AlphaFoldDB" id="A0AAD4YIS5"/>
<name>A0AAD4YIS5_PRUDU</name>
<dbReference type="Proteomes" id="UP001054821">
    <property type="component" value="Unassembled WGS sequence"/>
</dbReference>
<feature type="transmembrane region" description="Helical" evidence="5">
    <location>
        <begin position="66"/>
        <end position="87"/>
    </location>
</feature>
<evidence type="ECO:0000256" key="4">
    <source>
        <dbReference type="ARBA" id="ARBA00023136"/>
    </source>
</evidence>
<sequence length="103" mass="11181">MLLPGLEQVWPLGKAIHALNSGSSLFLIIKTFATGVILATGFIQLLPDAFEHLTSPCLKENPWVKFLFTGCVAMVAAIGIFVTLLKLGRGTNLKNHRGNYDEA</sequence>